<dbReference type="InterPro" id="IPR036567">
    <property type="entry name" value="RHF-like"/>
</dbReference>
<protein>
    <submittedName>
        <fullName evidence="1">Ribosomal subunit interface protein</fullName>
    </submittedName>
</protein>
<dbReference type="Proteomes" id="UP000228700">
    <property type="component" value="Unassembled WGS sequence"/>
</dbReference>
<reference evidence="2" key="1">
    <citation type="submission" date="2017-09" db="EMBL/GenBank/DDBJ databases">
        <title>Depth-based differentiation of microbial function through sediment-hosted aquifers and enrichment of novel symbionts in the deep terrestrial subsurface.</title>
        <authorList>
            <person name="Probst A.J."/>
            <person name="Ladd B."/>
            <person name="Jarett J.K."/>
            <person name="Geller-Mcgrath D.E."/>
            <person name="Sieber C.M.K."/>
            <person name="Emerson J.B."/>
            <person name="Anantharaman K."/>
            <person name="Thomas B.C."/>
            <person name="Malmstrom R."/>
            <person name="Stieglmeier M."/>
            <person name="Klingl A."/>
            <person name="Woyke T."/>
            <person name="Ryan C.M."/>
            <person name="Banfield J.F."/>
        </authorList>
    </citation>
    <scope>NUCLEOTIDE SEQUENCE [LARGE SCALE GENOMIC DNA]</scope>
</reference>
<proteinExistence type="predicted"/>
<organism evidence="1 2">
    <name type="scientific">Candidatus Taylorbacteria bacterium CG10_big_fil_rev_8_21_14_0_10_41_48</name>
    <dbReference type="NCBI Taxonomy" id="1975024"/>
    <lineage>
        <taxon>Bacteria</taxon>
        <taxon>Candidatus Tayloriibacteriota</taxon>
    </lineage>
</organism>
<dbReference type="Pfam" id="PF02482">
    <property type="entry name" value="Ribosomal_S30AE"/>
    <property type="match status" value="1"/>
</dbReference>
<dbReference type="Gene3D" id="3.30.160.100">
    <property type="entry name" value="Ribosome hibernation promotion factor-like"/>
    <property type="match status" value="1"/>
</dbReference>
<evidence type="ECO:0000313" key="1">
    <source>
        <dbReference type="EMBL" id="PJE74068.1"/>
    </source>
</evidence>
<sequence length="138" mass="15551">MIKKTLKATNIELTDAIGVYVDKILDAIEKHVESDDTSVLADIEVGKTSHHHKSGEIFRAEVTLHTRFGTFRAVSETNDLYASIDDVKDEISQALALSKRRRTGFLRKSSRALKNMVRGAYDIGRGGLKKAYRWRKDS</sequence>
<name>A0A2M8LBS1_9BACT</name>
<dbReference type="NCBIfam" id="TIGR00741">
    <property type="entry name" value="yfiA"/>
    <property type="match status" value="1"/>
</dbReference>
<dbReference type="InterPro" id="IPR003489">
    <property type="entry name" value="RHF/RaiA"/>
</dbReference>
<accession>A0A2M8LBS1</accession>
<dbReference type="SUPFAM" id="SSF69754">
    <property type="entry name" value="Ribosome binding protein Y (YfiA homologue)"/>
    <property type="match status" value="1"/>
</dbReference>
<dbReference type="EMBL" id="PFEQ01000013">
    <property type="protein sequence ID" value="PJE74068.1"/>
    <property type="molecule type" value="Genomic_DNA"/>
</dbReference>
<comment type="caution">
    <text evidence="1">The sequence shown here is derived from an EMBL/GenBank/DDBJ whole genome shotgun (WGS) entry which is preliminary data.</text>
</comment>
<dbReference type="AlphaFoldDB" id="A0A2M8LBS1"/>
<gene>
    <name evidence="1" type="primary">raiA</name>
    <name evidence="1" type="ORF">COV01_03140</name>
</gene>
<evidence type="ECO:0000313" key="2">
    <source>
        <dbReference type="Proteomes" id="UP000228700"/>
    </source>
</evidence>